<evidence type="ECO:0000256" key="3">
    <source>
        <dbReference type="ARBA" id="ARBA00007630"/>
    </source>
</evidence>
<evidence type="ECO:0000256" key="4">
    <source>
        <dbReference type="ARBA" id="ARBA00011738"/>
    </source>
</evidence>
<evidence type="ECO:0000256" key="16">
    <source>
        <dbReference type="PIRSR" id="PIRSR000386-1"/>
    </source>
</evidence>
<dbReference type="EC" id="2.1.1.228" evidence="5 15"/>
<dbReference type="GO" id="GO:0005829">
    <property type="term" value="C:cytosol"/>
    <property type="evidence" value="ECO:0007669"/>
    <property type="project" value="TreeGrafter"/>
</dbReference>
<evidence type="ECO:0000313" key="20">
    <source>
        <dbReference type="Proteomes" id="UP000231246"/>
    </source>
</evidence>
<comment type="function">
    <text evidence="1 15 17">Specifically methylates guanosine-37 in various tRNAs.</text>
</comment>
<dbReference type="InterPro" id="IPR029028">
    <property type="entry name" value="Alpha/beta_knot_MTases"/>
</dbReference>
<dbReference type="EMBL" id="PCTA01000033">
    <property type="protein sequence ID" value="PIP61189.1"/>
    <property type="molecule type" value="Genomic_DNA"/>
</dbReference>
<evidence type="ECO:0000256" key="17">
    <source>
        <dbReference type="RuleBase" id="RU003464"/>
    </source>
</evidence>
<dbReference type="Gene3D" id="3.40.1280.10">
    <property type="match status" value="1"/>
</dbReference>
<proteinExistence type="inferred from homology"/>
<dbReference type="PANTHER" id="PTHR46417:SF1">
    <property type="entry name" value="TRNA (GUANINE-N(1)-)-METHYLTRANSFERASE"/>
    <property type="match status" value="1"/>
</dbReference>
<dbReference type="Pfam" id="PF01746">
    <property type="entry name" value="tRNA_m1G_MT"/>
    <property type="match status" value="1"/>
</dbReference>
<keyword evidence="11 15" id="KW-0819">tRNA processing</keyword>
<dbReference type="CDD" id="cd18080">
    <property type="entry name" value="TrmD-like"/>
    <property type="match status" value="1"/>
</dbReference>
<name>A0A2H0BUJ4_9BACT</name>
<comment type="caution">
    <text evidence="19">The sequence shown here is derived from an EMBL/GenBank/DDBJ whole genome shotgun (WGS) entry which is preliminary data.</text>
</comment>
<evidence type="ECO:0000256" key="11">
    <source>
        <dbReference type="ARBA" id="ARBA00022694"/>
    </source>
</evidence>
<evidence type="ECO:0000256" key="7">
    <source>
        <dbReference type="ARBA" id="ARBA00022490"/>
    </source>
</evidence>
<dbReference type="Gene3D" id="1.10.1270.20">
    <property type="entry name" value="tRNA(m1g37)methyltransferase, domain 2"/>
    <property type="match status" value="1"/>
</dbReference>
<evidence type="ECO:0000256" key="10">
    <source>
        <dbReference type="ARBA" id="ARBA00022691"/>
    </source>
</evidence>
<evidence type="ECO:0000256" key="1">
    <source>
        <dbReference type="ARBA" id="ARBA00002634"/>
    </source>
</evidence>
<protein>
    <recommendedName>
        <fullName evidence="6 15">tRNA (guanine-N(1)-)-methyltransferase</fullName>
        <ecNumber evidence="5 15">2.1.1.228</ecNumber>
    </recommendedName>
    <alternativeName>
        <fullName evidence="12 15">M1G-methyltransferase</fullName>
    </alternativeName>
    <alternativeName>
        <fullName evidence="13 15">tRNA [GM37] methyltransferase</fullName>
    </alternativeName>
</protein>
<evidence type="ECO:0000256" key="13">
    <source>
        <dbReference type="ARBA" id="ARBA00033392"/>
    </source>
</evidence>
<evidence type="ECO:0000256" key="14">
    <source>
        <dbReference type="ARBA" id="ARBA00047783"/>
    </source>
</evidence>
<evidence type="ECO:0000256" key="15">
    <source>
        <dbReference type="HAMAP-Rule" id="MF_00605"/>
    </source>
</evidence>
<dbReference type="FunFam" id="3.40.1280.10:FF:000001">
    <property type="entry name" value="tRNA (guanine-N(1)-)-methyltransferase"/>
    <property type="match status" value="1"/>
</dbReference>
<dbReference type="PANTHER" id="PTHR46417">
    <property type="entry name" value="TRNA (GUANINE-N(1)-)-METHYLTRANSFERASE"/>
    <property type="match status" value="1"/>
</dbReference>
<dbReference type="InterPro" id="IPR002649">
    <property type="entry name" value="tRNA_m1G_MeTrfase_TrmD"/>
</dbReference>
<organism evidence="19 20">
    <name type="scientific">Candidatus Roizmanbacteria bacterium CG22_combo_CG10-13_8_21_14_all_38_20</name>
    <dbReference type="NCBI Taxonomy" id="1974862"/>
    <lineage>
        <taxon>Bacteria</taxon>
        <taxon>Candidatus Roizmaniibacteriota</taxon>
    </lineage>
</organism>
<dbReference type="NCBIfam" id="NF000648">
    <property type="entry name" value="PRK00026.1"/>
    <property type="match status" value="1"/>
</dbReference>
<sequence>MNIDIITLFPKMFSGPFEESIVQRAQDKKLVQITIYDLRNWALDKRGTVDDKPYGGGTGMLLRPEPIFDVVKDIKSKSPTSHFVKGRTLNTRVVLLDAGGELYNQKKAAEYSKLDQLILICGHYEGVDYRVHEHLADEIISIGNFVLTGGEIPAMLIADSVTRLIPGVLEKEEATTIESFSDEMTLEYPQYTRPEIYQGHKVPEILLSGDHAKIDNWRKEESIKRTEVNRSDLA</sequence>
<dbReference type="InterPro" id="IPR029026">
    <property type="entry name" value="tRNA_m1G_MTases_N"/>
</dbReference>
<gene>
    <name evidence="15" type="primary">trmD</name>
    <name evidence="19" type="ORF">COW99_05350</name>
</gene>
<evidence type="ECO:0000256" key="6">
    <source>
        <dbReference type="ARBA" id="ARBA00014679"/>
    </source>
</evidence>
<dbReference type="PIRSF" id="PIRSF000386">
    <property type="entry name" value="tRNA_mtase"/>
    <property type="match status" value="1"/>
</dbReference>
<evidence type="ECO:0000313" key="19">
    <source>
        <dbReference type="EMBL" id="PIP61189.1"/>
    </source>
</evidence>
<dbReference type="GO" id="GO:0002939">
    <property type="term" value="P:tRNA N1-guanine methylation"/>
    <property type="evidence" value="ECO:0007669"/>
    <property type="project" value="TreeGrafter"/>
</dbReference>
<comment type="subcellular location">
    <subcellularLocation>
        <location evidence="2 15 17">Cytoplasm</location>
    </subcellularLocation>
</comment>
<keyword evidence="9 15" id="KW-0808">Transferase</keyword>
<dbReference type="AlphaFoldDB" id="A0A2H0BUJ4"/>
<feature type="domain" description="tRNA methyltransferase TRMD/TRM10-type" evidence="18">
    <location>
        <begin position="1"/>
        <end position="233"/>
    </location>
</feature>
<dbReference type="HAMAP" id="MF_00605">
    <property type="entry name" value="TrmD"/>
    <property type="match status" value="1"/>
</dbReference>
<dbReference type="InterPro" id="IPR023148">
    <property type="entry name" value="tRNA_m1G_MeTrfase_C_sf"/>
</dbReference>
<evidence type="ECO:0000259" key="18">
    <source>
        <dbReference type="Pfam" id="PF01746"/>
    </source>
</evidence>
<evidence type="ECO:0000256" key="5">
    <source>
        <dbReference type="ARBA" id="ARBA00012807"/>
    </source>
</evidence>
<evidence type="ECO:0000256" key="2">
    <source>
        <dbReference type="ARBA" id="ARBA00004496"/>
    </source>
</evidence>
<keyword evidence="10 15" id="KW-0949">S-adenosyl-L-methionine</keyword>
<dbReference type="SUPFAM" id="SSF75217">
    <property type="entry name" value="alpha/beta knot"/>
    <property type="match status" value="1"/>
</dbReference>
<dbReference type="NCBIfam" id="TIGR00088">
    <property type="entry name" value="trmD"/>
    <property type="match status" value="1"/>
</dbReference>
<comment type="catalytic activity">
    <reaction evidence="14 15 17">
        <text>guanosine(37) in tRNA + S-adenosyl-L-methionine = N(1)-methylguanosine(37) in tRNA + S-adenosyl-L-homocysteine + H(+)</text>
        <dbReference type="Rhea" id="RHEA:36899"/>
        <dbReference type="Rhea" id="RHEA-COMP:10145"/>
        <dbReference type="Rhea" id="RHEA-COMP:10147"/>
        <dbReference type="ChEBI" id="CHEBI:15378"/>
        <dbReference type="ChEBI" id="CHEBI:57856"/>
        <dbReference type="ChEBI" id="CHEBI:59789"/>
        <dbReference type="ChEBI" id="CHEBI:73542"/>
        <dbReference type="ChEBI" id="CHEBI:74269"/>
        <dbReference type="EC" id="2.1.1.228"/>
    </reaction>
</comment>
<dbReference type="Proteomes" id="UP000231246">
    <property type="component" value="Unassembled WGS sequence"/>
</dbReference>
<dbReference type="InterPro" id="IPR016009">
    <property type="entry name" value="tRNA_MeTrfase_TRMD/TRM10"/>
</dbReference>
<feature type="binding site" evidence="15 16">
    <location>
        <position position="122"/>
    </location>
    <ligand>
        <name>S-adenosyl-L-methionine</name>
        <dbReference type="ChEBI" id="CHEBI:59789"/>
    </ligand>
</feature>
<evidence type="ECO:0000256" key="8">
    <source>
        <dbReference type="ARBA" id="ARBA00022603"/>
    </source>
</evidence>
<evidence type="ECO:0000256" key="9">
    <source>
        <dbReference type="ARBA" id="ARBA00022679"/>
    </source>
</evidence>
<reference evidence="19 20" key="1">
    <citation type="submission" date="2017-09" db="EMBL/GenBank/DDBJ databases">
        <title>Depth-based differentiation of microbial function through sediment-hosted aquifers and enrichment of novel symbionts in the deep terrestrial subsurface.</title>
        <authorList>
            <person name="Probst A.J."/>
            <person name="Ladd B."/>
            <person name="Jarett J.K."/>
            <person name="Geller-Mcgrath D.E."/>
            <person name="Sieber C.M."/>
            <person name="Emerson J.B."/>
            <person name="Anantharaman K."/>
            <person name="Thomas B.C."/>
            <person name="Malmstrom R."/>
            <person name="Stieglmeier M."/>
            <person name="Klingl A."/>
            <person name="Woyke T."/>
            <person name="Ryan C.M."/>
            <person name="Banfield J.F."/>
        </authorList>
    </citation>
    <scope>NUCLEOTIDE SEQUENCE [LARGE SCALE GENOMIC DNA]</scope>
    <source>
        <strain evidence="19">CG22_combo_CG10-13_8_21_14_all_38_20</strain>
    </source>
</reference>
<comment type="similarity">
    <text evidence="3 15 17">Belongs to the RNA methyltransferase TrmD family.</text>
</comment>
<feature type="binding site" evidence="15 16">
    <location>
        <begin position="142"/>
        <end position="147"/>
    </location>
    <ligand>
        <name>S-adenosyl-L-methionine</name>
        <dbReference type="ChEBI" id="CHEBI:59789"/>
    </ligand>
</feature>
<evidence type="ECO:0000256" key="12">
    <source>
        <dbReference type="ARBA" id="ARBA00029736"/>
    </source>
</evidence>
<accession>A0A2H0BUJ4</accession>
<dbReference type="GO" id="GO:0052906">
    <property type="term" value="F:tRNA (guanine(37)-N1)-methyltransferase activity"/>
    <property type="evidence" value="ECO:0007669"/>
    <property type="project" value="UniProtKB-UniRule"/>
</dbReference>
<comment type="subunit">
    <text evidence="4 15 17">Homodimer.</text>
</comment>
<keyword evidence="8 15" id="KW-0489">Methyltransferase</keyword>
<keyword evidence="7 15" id="KW-0963">Cytoplasm</keyword>